<accession>A0A3P8H850</accession>
<dbReference type="InterPro" id="IPR036317">
    <property type="entry name" value="Cullin_homology_sf"/>
</dbReference>
<protein>
    <submittedName>
        <fullName evidence="5">CULLIN_2 domain-containing protein</fullName>
    </submittedName>
</protein>
<gene>
    <name evidence="3" type="ORF">HPBE_LOCUS24054</name>
</gene>
<dbReference type="PANTHER" id="PTHR45957">
    <property type="entry name" value="ANAPHASE-PROMOTING COMPLEX SUBUNIT 2"/>
    <property type="match status" value="1"/>
</dbReference>
<dbReference type="InterPro" id="IPR016158">
    <property type="entry name" value="Cullin_homology"/>
</dbReference>
<evidence type="ECO:0000259" key="2">
    <source>
        <dbReference type="PROSITE" id="PS50069"/>
    </source>
</evidence>
<dbReference type="Gene3D" id="1.20.1310.10">
    <property type="entry name" value="Cullin Repeats"/>
    <property type="match status" value="1"/>
</dbReference>
<keyword evidence="4" id="KW-1185">Reference proteome</keyword>
<dbReference type="PROSITE" id="PS50069">
    <property type="entry name" value="CULLIN_2"/>
    <property type="match status" value="1"/>
</dbReference>
<evidence type="ECO:0000313" key="3">
    <source>
        <dbReference type="EMBL" id="VDP42593.1"/>
    </source>
</evidence>
<reference evidence="3 4" key="1">
    <citation type="submission" date="2018-11" db="EMBL/GenBank/DDBJ databases">
        <authorList>
            <consortium name="Pathogen Informatics"/>
        </authorList>
    </citation>
    <scope>NUCLEOTIDE SEQUENCE [LARGE SCALE GENOMIC DNA]</scope>
</reference>
<dbReference type="Proteomes" id="UP000050761">
    <property type="component" value="Unassembled WGS sequence"/>
</dbReference>
<dbReference type="EMBL" id="UZAH01035783">
    <property type="protein sequence ID" value="VDP42593.1"/>
    <property type="molecule type" value="Genomic_DNA"/>
</dbReference>
<accession>A0A183GMY5</accession>
<dbReference type="PANTHER" id="PTHR45957:SF1">
    <property type="entry name" value="ANAPHASE-PROMOTING COMPLEX SUBUNIT 2"/>
    <property type="match status" value="1"/>
</dbReference>
<dbReference type="GO" id="GO:0005680">
    <property type="term" value="C:anaphase-promoting complex"/>
    <property type="evidence" value="ECO:0007669"/>
    <property type="project" value="TreeGrafter"/>
</dbReference>
<dbReference type="OrthoDB" id="5581181at2759"/>
<evidence type="ECO:0000313" key="5">
    <source>
        <dbReference type="WBParaSite" id="HPBE_0002405501-mRNA-1"/>
    </source>
</evidence>
<feature type="domain" description="Cullin family profile" evidence="2">
    <location>
        <begin position="33"/>
        <end position="131"/>
    </location>
</feature>
<dbReference type="InterPro" id="IPR044554">
    <property type="entry name" value="ANAPC2"/>
</dbReference>
<dbReference type="GO" id="GO:0007091">
    <property type="term" value="P:metaphase/anaphase transition of mitotic cell cycle"/>
    <property type="evidence" value="ECO:0007669"/>
    <property type="project" value="TreeGrafter"/>
</dbReference>
<dbReference type="GO" id="GO:0070979">
    <property type="term" value="P:protein K11-linked ubiquitination"/>
    <property type="evidence" value="ECO:0007669"/>
    <property type="project" value="TreeGrafter"/>
</dbReference>
<dbReference type="WBParaSite" id="HPBE_0002405501-mRNA-1">
    <property type="protein sequence ID" value="HPBE_0002405501-mRNA-1"/>
    <property type="gene ID" value="HPBE_0002405501"/>
</dbReference>
<evidence type="ECO:0000256" key="1">
    <source>
        <dbReference type="PROSITE-ProRule" id="PRU00330"/>
    </source>
</evidence>
<sequence length="169" mass="19709">MNLSQWRRWKPDPIDVSPGESGRFRQAADVFNMLVSVYGSKEMFVKEYRQLLAERLTSSNTKDPIFERRYLDLLKLRFNEGELQQCEVMLKDIRDSQRIDRTALGRKCIPVSACVISSHFWPKVVSETVAVRSSQRHLKKLLWSMKSRSWTTKSRGVCSGCELWGKFLC</sequence>
<proteinExistence type="inferred from homology"/>
<reference evidence="5" key="2">
    <citation type="submission" date="2019-09" db="UniProtKB">
        <authorList>
            <consortium name="WormBaseParasite"/>
        </authorList>
    </citation>
    <scope>IDENTIFICATION</scope>
</reference>
<organism evidence="4 5">
    <name type="scientific">Heligmosomoides polygyrus</name>
    <name type="common">Parasitic roundworm</name>
    <dbReference type="NCBI Taxonomy" id="6339"/>
    <lineage>
        <taxon>Eukaryota</taxon>
        <taxon>Metazoa</taxon>
        <taxon>Ecdysozoa</taxon>
        <taxon>Nematoda</taxon>
        <taxon>Chromadorea</taxon>
        <taxon>Rhabditida</taxon>
        <taxon>Rhabditina</taxon>
        <taxon>Rhabditomorpha</taxon>
        <taxon>Strongyloidea</taxon>
        <taxon>Heligmosomidae</taxon>
        <taxon>Heligmosomoides</taxon>
    </lineage>
</organism>
<dbReference type="SMART" id="SM00182">
    <property type="entry name" value="CULLIN"/>
    <property type="match status" value="1"/>
</dbReference>
<dbReference type="SUPFAM" id="SSF75632">
    <property type="entry name" value="Cullin homology domain"/>
    <property type="match status" value="1"/>
</dbReference>
<name>A0A183GMY5_HELPZ</name>
<dbReference type="AlphaFoldDB" id="A0A183GMY5"/>
<evidence type="ECO:0000313" key="4">
    <source>
        <dbReference type="Proteomes" id="UP000050761"/>
    </source>
</evidence>
<comment type="similarity">
    <text evidence="1">Belongs to the cullin family.</text>
</comment>